<evidence type="ECO:0000259" key="5">
    <source>
        <dbReference type="Pfam" id="PF03668"/>
    </source>
</evidence>
<dbReference type="RefSeq" id="WP_074925848.1">
    <property type="nucleotide sequence ID" value="NZ_FPBL01000001.1"/>
</dbReference>
<dbReference type="PANTHER" id="PTHR30448:SF0">
    <property type="entry name" value="RNASE ADAPTER PROTEIN RAPZ"/>
    <property type="match status" value="1"/>
</dbReference>
<dbReference type="SUPFAM" id="SSF52540">
    <property type="entry name" value="P-loop containing nucleoside triphosphate hydrolases"/>
    <property type="match status" value="1"/>
</dbReference>
<feature type="domain" description="RapZ C-terminal" evidence="6">
    <location>
        <begin position="161"/>
        <end position="278"/>
    </location>
</feature>
<feature type="domain" description="RapZ-like N-terminal" evidence="5">
    <location>
        <begin position="1"/>
        <end position="151"/>
    </location>
</feature>
<feature type="binding site" evidence="4">
    <location>
        <begin position="57"/>
        <end position="60"/>
    </location>
    <ligand>
        <name>GTP</name>
        <dbReference type="ChEBI" id="CHEBI:37565"/>
    </ligand>
</feature>
<reference evidence="7 8" key="1">
    <citation type="submission" date="2016-10" db="EMBL/GenBank/DDBJ databases">
        <authorList>
            <person name="de Groot N.N."/>
        </authorList>
    </citation>
    <scope>NUCLEOTIDE SEQUENCE [LARGE SCALE GENOMIC DNA]</scope>
    <source>
        <strain evidence="7 8">Nm24</strain>
    </source>
</reference>
<accession>A0A1I7EUP1</accession>
<dbReference type="PANTHER" id="PTHR30448">
    <property type="entry name" value="RNASE ADAPTER PROTEIN RAPZ"/>
    <property type="match status" value="1"/>
</dbReference>
<dbReference type="AlphaFoldDB" id="A0A1I7EUP1"/>
<dbReference type="NCBIfam" id="NF003828">
    <property type="entry name" value="PRK05416.1"/>
    <property type="match status" value="1"/>
</dbReference>
<name>A0A1I7EUP1_9PROT</name>
<dbReference type="PIRSF" id="PIRSF005052">
    <property type="entry name" value="P-loopkin"/>
    <property type="match status" value="1"/>
</dbReference>
<dbReference type="GO" id="GO:0005525">
    <property type="term" value="F:GTP binding"/>
    <property type="evidence" value="ECO:0007669"/>
    <property type="project" value="UniProtKB-UniRule"/>
</dbReference>
<evidence type="ECO:0000256" key="3">
    <source>
        <dbReference type="ARBA" id="ARBA00023134"/>
    </source>
</evidence>
<dbReference type="GO" id="GO:0005524">
    <property type="term" value="F:ATP binding"/>
    <property type="evidence" value="ECO:0007669"/>
    <property type="project" value="UniProtKB-UniRule"/>
</dbReference>
<dbReference type="InterPro" id="IPR053931">
    <property type="entry name" value="RapZ_C"/>
</dbReference>
<sequence length="288" mass="32847">MQVIIISGLSGSGKSIALKALEDSGYYCVDNLPASLLVILINHLQTQHHSHVAVAIDMRSGDSITVLPWQFKMIDKSIRTEFIFLDTRTDTLIQRFSETRRRHPLSDKNITLEEAIQHEREVLATVSGLGHHIDTSSLRPNALRAFIRDFISDSRDPSQLTLMFQSFGYKHGIPLDADLVFDIRCLPNPFYDPRLKELTGHDPEVIRFMEAQPNASKMLRDIGSFLDTWLPVYMQDNRAYLTVAIGCTGGQHRSVYFAEKLALHFHDAAHVLVRHRGLAEYNQYYARR</sequence>
<organism evidence="7 8">
    <name type="scientific">Nitrosomonas eutropha</name>
    <dbReference type="NCBI Taxonomy" id="916"/>
    <lineage>
        <taxon>Bacteria</taxon>
        <taxon>Pseudomonadati</taxon>
        <taxon>Pseudomonadota</taxon>
        <taxon>Betaproteobacteria</taxon>
        <taxon>Nitrosomonadales</taxon>
        <taxon>Nitrosomonadaceae</taxon>
        <taxon>Nitrosomonas</taxon>
    </lineage>
</organism>
<evidence type="ECO:0000256" key="1">
    <source>
        <dbReference type="ARBA" id="ARBA00022741"/>
    </source>
</evidence>
<proteinExistence type="inferred from homology"/>
<keyword evidence="2 4" id="KW-0067">ATP-binding</keyword>
<dbReference type="OrthoDB" id="9784461at2"/>
<dbReference type="Pfam" id="PF22740">
    <property type="entry name" value="PapZ_C"/>
    <property type="match status" value="1"/>
</dbReference>
<dbReference type="InterPro" id="IPR053930">
    <property type="entry name" value="RapZ-like_N"/>
</dbReference>
<dbReference type="InterPro" id="IPR005337">
    <property type="entry name" value="RapZ-like"/>
</dbReference>
<gene>
    <name evidence="7" type="ORF">SAMN05216339_10173</name>
</gene>
<dbReference type="InterPro" id="IPR027417">
    <property type="entry name" value="P-loop_NTPase"/>
</dbReference>
<keyword evidence="1 4" id="KW-0547">Nucleotide-binding</keyword>
<keyword evidence="3 4" id="KW-0342">GTP-binding</keyword>
<dbReference type="HAMAP" id="MF_00636">
    <property type="entry name" value="RapZ_like"/>
    <property type="match status" value="1"/>
</dbReference>
<dbReference type="Proteomes" id="UP000183926">
    <property type="component" value="Unassembled WGS sequence"/>
</dbReference>
<dbReference type="Pfam" id="PF03668">
    <property type="entry name" value="RapZ-like_N"/>
    <property type="match status" value="1"/>
</dbReference>
<evidence type="ECO:0000313" key="7">
    <source>
        <dbReference type="EMBL" id="SFU27641.1"/>
    </source>
</evidence>
<feature type="binding site" evidence="4">
    <location>
        <begin position="8"/>
        <end position="15"/>
    </location>
    <ligand>
        <name>ATP</name>
        <dbReference type="ChEBI" id="CHEBI:30616"/>
    </ligand>
</feature>
<evidence type="ECO:0000313" key="8">
    <source>
        <dbReference type="Proteomes" id="UP000183926"/>
    </source>
</evidence>
<evidence type="ECO:0000256" key="4">
    <source>
        <dbReference type="HAMAP-Rule" id="MF_00636"/>
    </source>
</evidence>
<protein>
    <submittedName>
        <fullName evidence="7">UPF0042 nucleotide-binding protein</fullName>
    </submittedName>
</protein>
<dbReference type="EMBL" id="FPBL01000001">
    <property type="protein sequence ID" value="SFU27641.1"/>
    <property type="molecule type" value="Genomic_DNA"/>
</dbReference>
<evidence type="ECO:0000256" key="2">
    <source>
        <dbReference type="ARBA" id="ARBA00022840"/>
    </source>
</evidence>
<evidence type="ECO:0000259" key="6">
    <source>
        <dbReference type="Pfam" id="PF22740"/>
    </source>
</evidence>